<keyword evidence="3" id="KW-1185">Reference proteome</keyword>
<evidence type="ECO:0000313" key="2">
    <source>
        <dbReference type="EMBL" id="GBM50532.1"/>
    </source>
</evidence>
<dbReference type="Proteomes" id="UP000499080">
    <property type="component" value="Unassembled WGS sequence"/>
</dbReference>
<comment type="caution">
    <text evidence="2">The sequence shown here is derived from an EMBL/GenBank/DDBJ whole genome shotgun (WGS) entry which is preliminary data.</text>
</comment>
<reference evidence="2 3" key="1">
    <citation type="journal article" date="2019" name="Sci. Rep.">
        <title>Orb-weaving spider Araneus ventricosus genome elucidates the spidroin gene catalogue.</title>
        <authorList>
            <person name="Kono N."/>
            <person name="Nakamura H."/>
            <person name="Ohtoshi R."/>
            <person name="Moran D.A.P."/>
            <person name="Shinohara A."/>
            <person name="Yoshida Y."/>
            <person name="Fujiwara M."/>
            <person name="Mori M."/>
            <person name="Tomita M."/>
            <person name="Arakawa K."/>
        </authorList>
    </citation>
    <scope>NUCLEOTIDE SEQUENCE [LARGE SCALE GENOMIC DNA]</scope>
</reference>
<name>A0A4Y2G9N6_ARAVE</name>
<dbReference type="EMBL" id="BGPR01001302">
    <property type="protein sequence ID" value="GBM50532.1"/>
    <property type="molecule type" value="Genomic_DNA"/>
</dbReference>
<proteinExistence type="predicted"/>
<feature type="region of interest" description="Disordered" evidence="1">
    <location>
        <begin position="104"/>
        <end position="140"/>
    </location>
</feature>
<feature type="compositionally biased region" description="Acidic residues" evidence="1">
    <location>
        <begin position="114"/>
        <end position="131"/>
    </location>
</feature>
<protein>
    <submittedName>
        <fullName evidence="2">Uncharacterized protein</fullName>
    </submittedName>
</protein>
<evidence type="ECO:0000313" key="3">
    <source>
        <dbReference type="Proteomes" id="UP000499080"/>
    </source>
</evidence>
<dbReference type="AlphaFoldDB" id="A0A4Y2G9N6"/>
<accession>A0A4Y2G9N6</accession>
<organism evidence="2 3">
    <name type="scientific">Araneus ventricosus</name>
    <name type="common">Orbweaver spider</name>
    <name type="synonym">Epeira ventricosa</name>
    <dbReference type="NCBI Taxonomy" id="182803"/>
    <lineage>
        <taxon>Eukaryota</taxon>
        <taxon>Metazoa</taxon>
        <taxon>Ecdysozoa</taxon>
        <taxon>Arthropoda</taxon>
        <taxon>Chelicerata</taxon>
        <taxon>Arachnida</taxon>
        <taxon>Araneae</taxon>
        <taxon>Araneomorphae</taxon>
        <taxon>Entelegynae</taxon>
        <taxon>Araneoidea</taxon>
        <taxon>Araneidae</taxon>
        <taxon>Araneus</taxon>
    </lineage>
</organism>
<gene>
    <name evidence="2" type="ORF">AVEN_160751_1</name>
</gene>
<evidence type="ECO:0000256" key="1">
    <source>
        <dbReference type="SAM" id="MobiDB-lite"/>
    </source>
</evidence>
<sequence length="140" mass="15753">MAGRNDAPAKCELRNVIRCLQAEGWFVENDQCNYLLSDFKTTMDHSDLVMRSRLLGQKAPGSKPDSSDYTPCMWPVYPETAEIIPTEQYSTVLGELSYKIPAEDESDALTLDGEVTENSDQEPDSEIDVEDNPVHQEYSD</sequence>